<dbReference type="Proteomes" id="UP000634136">
    <property type="component" value="Unassembled WGS sequence"/>
</dbReference>
<dbReference type="EMBL" id="JAAIUW010000007">
    <property type="protein sequence ID" value="KAF7823895.1"/>
    <property type="molecule type" value="Genomic_DNA"/>
</dbReference>
<dbReference type="InterPro" id="IPR057670">
    <property type="entry name" value="SH3_retrovirus"/>
</dbReference>
<feature type="domain" description="Retroviral polymerase SH3-like" evidence="1">
    <location>
        <begin position="58"/>
        <end position="115"/>
    </location>
</feature>
<dbReference type="PANTHER" id="PTHR42648">
    <property type="entry name" value="TRANSPOSASE, PUTATIVE-RELATED"/>
    <property type="match status" value="1"/>
</dbReference>
<dbReference type="AlphaFoldDB" id="A0A834WHS5"/>
<reference evidence="2" key="1">
    <citation type="submission" date="2020-09" db="EMBL/GenBank/DDBJ databases">
        <title>Genome-Enabled Discovery of Anthraquinone Biosynthesis in Senna tora.</title>
        <authorList>
            <person name="Kang S.-H."/>
            <person name="Pandey R.P."/>
            <person name="Lee C.-M."/>
            <person name="Sim J.-S."/>
            <person name="Jeong J.-T."/>
            <person name="Choi B.-S."/>
            <person name="Jung M."/>
            <person name="Ginzburg D."/>
            <person name="Zhao K."/>
            <person name="Won S.Y."/>
            <person name="Oh T.-J."/>
            <person name="Yu Y."/>
            <person name="Kim N.-H."/>
            <person name="Lee O.R."/>
            <person name="Lee T.-H."/>
            <person name="Bashyal P."/>
            <person name="Kim T.-S."/>
            <person name="Lee W.-H."/>
            <person name="Kawkins C."/>
            <person name="Kim C.-K."/>
            <person name="Kim J.S."/>
            <person name="Ahn B.O."/>
            <person name="Rhee S.Y."/>
            <person name="Sohng J.K."/>
        </authorList>
    </citation>
    <scope>NUCLEOTIDE SEQUENCE</scope>
    <source>
        <tissue evidence="2">Leaf</tissue>
    </source>
</reference>
<name>A0A834WHS5_9FABA</name>
<evidence type="ECO:0000313" key="3">
    <source>
        <dbReference type="Proteomes" id="UP000634136"/>
    </source>
</evidence>
<proteinExistence type="predicted"/>
<gene>
    <name evidence="2" type="ORF">G2W53_022039</name>
</gene>
<dbReference type="InterPro" id="IPR039537">
    <property type="entry name" value="Retrotran_Ty1/copia-like"/>
</dbReference>
<evidence type="ECO:0000313" key="2">
    <source>
        <dbReference type="EMBL" id="KAF7823895.1"/>
    </source>
</evidence>
<dbReference type="OrthoDB" id="1739418at2759"/>
<comment type="caution">
    <text evidence="2">The sequence shown here is derived from an EMBL/GenBank/DDBJ whole genome shotgun (WGS) entry which is preliminary data.</text>
</comment>
<sequence length="186" mass="21614">MVRPMMSHTDLHTSFWGHSLETTAFILNRVPSKTVQKTPYEIWSWRCPGMYFMKIWGCEAYVKLQVSGKLATKSDKCYFVGYPTETKGYYFYIPFEDKVFAARTGIFLEKEFLLKKTSRTEVELEEICNPQSDTEPNLQLEQNPQVVVEDDIAQVTQGLRKSGRIRQESKRYGFLLTQHGDVMLMG</sequence>
<protein>
    <submittedName>
        <fullName evidence="2">Retrotransposon protein, putative, Ty1-copia subclass</fullName>
    </submittedName>
</protein>
<organism evidence="2 3">
    <name type="scientific">Senna tora</name>
    <dbReference type="NCBI Taxonomy" id="362788"/>
    <lineage>
        <taxon>Eukaryota</taxon>
        <taxon>Viridiplantae</taxon>
        <taxon>Streptophyta</taxon>
        <taxon>Embryophyta</taxon>
        <taxon>Tracheophyta</taxon>
        <taxon>Spermatophyta</taxon>
        <taxon>Magnoliopsida</taxon>
        <taxon>eudicotyledons</taxon>
        <taxon>Gunneridae</taxon>
        <taxon>Pentapetalae</taxon>
        <taxon>rosids</taxon>
        <taxon>fabids</taxon>
        <taxon>Fabales</taxon>
        <taxon>Fabaceae</taxon>
        <taxon>Caesalpinioideae</taxon>
        <taxon>Cassia clade</taxon>
        <taxon>Senna</taxon>
    </lineage>
</organism>
<evidence type="ECO:0000259" key="1">
    <source>
        <dbReference type="Pfam" id="PF25597"/>
    </source>
</evidence>
<accession>A0A834WHS5</accession>
<keyword evidence="3" id="KW-1185">Reference proteome</keyword>
<dbReference type="PANTHER" id="PTHR42648:SF27">
    <property type="entry name" value="RNA-DIRECTED DNA POLYMERASE"/>
    <property type="match status" value="1"/>
</dbReference>
<dbReference type="Pfam" id="PF25597">
    <property type="entry name" value="SH3_retrovirus"/>
    <property type="match status" value="1"/>
</dbReference>